<dbReference type="PANTHER" id="PTHR42847">
    <property type="entry name" value="ALKANESULFONATE MONOOXYGENASE"/>
    <property type="match status" value="1"/>
</dbReference>
<proteinExistence type="predicted"/>
<dbReference type="OrthoDB" id="4336542at2"/>
<evidence type="ECO:0000256" key="3">
    <source>
        <dbReference type="ARBA" id="ARBA00023002"/>
    </source>
</evidence>
<evidence type="ECO:0000256" key="2">
    <source>
        <dbReference type="ARBA" id="ARBA00022643"/>
    </source>
</evidence>
<keyword evidence="3" id="KW-0560">Oxidoreductase</keyword>
<reference evidence="6 7" key="1">
    <citation type="submission" date="2019-04" db="EMBL/GenBank/DDBJ databases">
        <authorList>
            <person name="Jiang L."/>
        </authorList>
    </citation>
    <scope>NUCLEOTIDE SEQUENCE [LARGE SCALE GENOMIC DNA]</scope>
    <source>
        <strain evidence="6 7">YIM 131853</strain>
    </source>
</reference>
<name>A0A4S4FTN4_9MICO</name>
<dbReference type="AlphaFoldDB" id="A0A4S4FTN4"/>
<dbReference type="GO" id="GO:0008726">
    <property type="term" value="F:alkanesulfonate monooxygenase activity"/>
    <property type="evidence" value="ECO:0007669"/>
    <property type="project" value="TreeGrafter"/>
</dbReference>
<organism evidence="6 7">
    <name type="scientific">Naasia lichenicola</name>
    <dbReference type="NCBI Taxonomy" id="2565933"/>
    <lineage>
        <taxon>Bacteria</taxon>
        <taxon>Bacillati</taxon>
        <taxon>Actinomycetota</taxon>
        <taxon>Actinomycetes</taxon>
        <taxon>Micrococcales</taxon>
        <taxon>Microbacteriaceae</taxon>
        <taxon>Naasia</taxon>
    </lineage>
</organism>
<evidence type="ECO:0000259" key="5">
    <source>
        <dbReference type="Pfam" id="PF00296"/>
    </source>
</evidence>
<comment type="caution">
    <text evidence="6">The sequence shown here is derived from an EMBL/GenBank/DDBJ whole genome shotgun (WGS) entry which is preliminary data.</text>
</comment>
<evidence type="ECO:0000313" key="6">
    <source>
        <dbReference type="EMBL" id="THG33342.1"/>
    </source>
</evidence>
<dbReference type="NCBIfam" id="TIGR03560">
    <property type="entry name" value="F420_Rv1855c"/>
    <property type="match status" value="1"/>
</dbReference>
<dbReference type="InterPro" id="IPR019952">
    <property type="entry name" value="F420_OxRdatse_Rv1855c_pred"/>
</dbReference>
<evidence type="ECO:0000256" key="4">
    <source>
        <dbReference type="ARBA" id="ARBA00023033"/>
    </source>
</evidence>
<dbReference type="PANTHER" id="PTHR42847:SF8">
    <property type="entry name" value="CONSERVED PROTEIN"/>
    <property type="match status" value="1"/>
</dbReference>
<dbReference type="Pfam" id="PF00296">
    <property type="entry name" value="Bac_luciferase"/>
    <property type="match status" value="1"/>
</dbReference>
<dbReference type="Proteomes" id="UP000309133">
    <property type="component" value="Unassembled WGS sequence"/>
</dbReference>
<accession>A0A4S4FTN4</accession>
<dbReference type="InterPro" id="IPR050172">
    <property type="entry name" value="SsuD_RutA_monooxygenase"/>
</dbReference>
<gene>
    <name evidence="6" type="ORF">E6C64_03030</name>
</gene>
<evidence type="ECO:0000256" key="1">
    <source>
        <dbReference type="ARBA" id="ARBA00022630"/>
    </source>
</evidence>
<keyword evidence="1" id="KW-0285">Flavoprotein</keyword>
<keyword evidence="2" id="KW-0288">FMN</keyword>
<dbReference type="GO" id="GO:0046306">
    <property type="term" value="P:alkanesulfonate catabolic process"/>
    <property type="evidence" value="ECO:0007669"/>
    <property type="project" value="TreeGrafter"/>
</dbReference>
<protein>
    <submittedName>
        <fullName evidence="6">LLM class F420-dependent oxidoreductase</fullName>
    </submittedName>
</protein>
<dbReference type="Gene3D" id="3.20.20.30">
    <property type="entry name" value="Luciferase-like domain"/>
    <property type="match status" value="1"/>
</dbReference>
<keyword evidence="4" id="KW-0503">Monooxygenase</keyword>
<dbReference type="InterPro" id="IPR011251">
    <property type="entry name" value="Luciferase-like_dom"/>
</dbReference>
<keyword evidence="7" id="KW-1185">Reference proteome</keyword>
<dbReference type="EMBL" id="SSSM01000001">
    <property type="protein sequence ID" value="THG33342.1"/>
    <property type="molecule type" value="Genomic_DNA"/>
</dbReference>
<dbReference type="SUPFAM" id="SSF51679">
    <property type="entry name" value="Bacterial luciferase-like"/>
    <property type="match status" value="1"/>
</dbReference>
<sequence>MRFGFHFLDFSMPGEPASIPGLLKDSARAAEETGASWFTVMDHYFQMEQFRTAHDPMLEGYTSLGYLAGVTSRVKLGTIVTGVTYRHPGLLAKIVTTLDVLSEGRAFMGIGAAWYEREHLALGVNYPPIKERFERLEEALQIALQMWSDDEGPFDGTHYQLKETISVPQSITKPHPPIVIGGSGEKKTLRLVAQYADACNLIAPDAETIKHKLDVLRGHCDDLGRDYDSIEKTVMGPQVDPLADPDAFLRTMESYAALGVEHVHLRAPNPDPAGAIRAFGEKIAPRLTHLG</sequence>
<dbReference type="RefSeq" id="WP_136426124.1">
    <property type="nucleotide sequence ID" value="NZ_SSSM01000001.1"/>
</dbReference>
<dbReference type="InterPro" id="IPR036661">
    <property type="entry name" value="Luciferase-like_sf"/>
</dbReference>
<evidence type="ECO:0000313" key="7">
    <source>
        <dbReference type="Proteomes" id="UP000309133"/>
    </source>
</evidence>
<feature type="domain" description="Luciferase-like" evidence="5">
    <location>
        <begin position="1"/>
        <end position="235"/>
    </location>
</feature>